<evidence type="ECO:0000313" key="2">
    <source>
        <dbReference type="EMBL" id="RAK97710.1"/>
    </source>
</evidence>
<gene>
    <name evidence="2" type="ORF">BO80DRAFT_184363</name>
</gene>
<protein>
    <submittedName>
        <fullName evidence="2">Uncharacterized protein</fullName>
    </submittedName>
</protein>
<evidence type="ECO:0000313" key="3">
    <source>
        <dbReference type="Proteomes" id="UP000249402"/>
    </source>
</evidence>
<organism evidence="2 3">
    <name type="scientific">Aspergillus ibericus CBS 121593</name>
    <dbReference type="NCBI Taxonomy" id="1448316"/>
    <lineage>
        <taxon>Eukaryota</taxon>
        <taxon>Fungi</taxon>
        <taxon>Dikarya</taxon>
        <taxon>Ascomycota</taxon>
        <taxon>Pezizomycotina</taxon>
        <taxon>Eurotiomycetes</taxon>
        <taxon>Eurotiomycetidae</taxon>
        <taxon>Eurotiales</taxon>
        <taxon>Aspergillaceae</taxon>
        <taxon>Aspergillus</taxon>
        <taxon>Aspergillus subgen. Circumdati</taxon>
    </lineage>
</organism>
<dbReference type="Proteomes" id="UP000249402">
    <property type="component" value="Unassembled WGS sequence"/>
</dbReference>
<feature type="region of interest" description="Disordered" evidence="1">
    <location>
        <begin position="58"/>
        <end position="78"/>
    </location>
</feature>
<dbReference type="GeneID" id="37218916"/>
<proteinExistence type="predicted"/>
<name>A0A395GQB7_9EURO</name>
<dbReference type="AlphaFoldDB" id="A0A395GQB7"/>
<keyword evidence="3" id="KW-1185">Reference proteome</keyword>
<dbReference type="RefSeq" id="XP_025572038.1">
    <property type="nucleotide sequence ID" value="XM_025714051.1"/>
</dbReference>
<sequence>MILPSARPASLPPFQGIGTPELAIHGFLTGCSPTQESIQLLETYPRRQPLPLALPPAVQPARRAQPKPTHPPTNHSGRLLSVHCPGTSAPGHHRTYCYFHPVPPSPSFPRGTTAAHLSLVARSPPSFSLPLSLKPQARIASSAPGCLAVIALLSFLSSPWWLLLSVDASSPLP</sequence>
<evidence type="ECO:0000256" key="1">
    <source>
        <dbReference type="SAM" id="MobiDB-lite"/>
    </source>
</evidence>
<dbReference type="EMBL" id="KZ824460">
    <property type="protein sequence ID" value="RAK97710.1"/>
    <property type="molecule type" value="Genomic_DNA"/>
</dbReference>
<dbReference type="VEuPathDB" id="FungiDB:BO80DRAFT_184363"/>
<reference evidence="2 3" key="1">
    <citation type="submission" date="2018-02" db="EMBL/GenBank/DDBJ databases">
        <title>The genomes of Aspergillus section Nigri reveals drivers in fungal speciation.</title>
        <authorList>
            <consortium name="DOE Joint Genome Institute"/>
            <person name="Vesth T.C."/>
            <person name="Nybo J."/>
            <person name="Theobald S."/>
            <person name="Brandl J."/>
            <person name="Frisvad J.C."/>
            <person name="Nielsen K.F."/>
            <person name="Lyhne E.K."/>
            <person name="Kogle M.E."/>
            <person name="Kuo A."/>
            <person name="Riley R."/>
            <person name="Clum A."/>
            <person name="Nolan M."/>
            <person name="Lipzen A."/>
            <person name="Salamov A."/>
            <person name="Henrissat B."/>
            <person name="Wiebenga A."/>
            <person name="De vries R.P."/>
            <person name="Grigoriev I.V."/>
            <person name="Mortensen U.H."/>
            <person name="Andersen M.R."/>
            <person name="Baker S.E."/>
        </authorList>
    </citation>
    <scope>NUCLEOTIDE SEQUENCE [LARGE SCALE GENOMIC DNA]</scope>
    <source>
        <strain evidence="2 3">CBS 121593</strain>
    </source>
</reference>
<accession>A0A395GQB7</accession>